<sequence length="373" mass="41662">MPAKEISRPCMDCKDAEIVFTVRKRQLCSDCYKRFISYKVHRRLEPYRPTKQQETRPKILVPLSLGVSSAVLLRIVDDQIQHQLAKVFSKVFFDLHILVINPSSNININSSESFDQHYDALLKEFPRHDHTRLSVHDIFDYIPDMKEIMHEYAGSQFSDDSSLSNEDRLAAFRGSVSTASSKADLDYVLLTRLVAAVAQKNKCQTVFWGDSDSRLAAKALAGVSKGRGASMTWQVSDGMSPWGVRFEFPLRDLYKTELVQYASACPELSDIVIPEPPLSDNVLTKNLSIDELMIRYVQTQGAKYPGIMSNVARTANKLEHPGFDDAAGCALCGGLLGNTKRNTGVTVTSQSADSEGSQFCYGCMRSRPDPMLN</sequence>
<dbReference type="UniPathway" id="UPA00988"/>
<dbReference type="PANTHER" id="PTHR20882:SF14">
    <property type="entry name" value="CYTOPLASMIC TRNA 2-THIOLATION PROTEIN 2"/>
    <property type="match status" value="1"/>
</dbReference>
<gene>
    <name evidence="3" type="primary">NCS2</name>
    <name evidence="3" type="synonym">CTU2</name>
    <name evidence="4" type="ORF">PENSTE_c004G00541</name>
</gene>
<comment type="pathway">
    <text evidence="3">tRNA modification; 5-methoxycarbonylmethyl-2-thiouridine-tRNA biosynthesis.</text>
</comment>
<dbReference type="InterPro" id="IPR014729">
    <property type="entry name" value="Rossmann-like_a/b/a_fold"/>
</dbReference>
<comment type="caution">
    <text evidence="4">The sequence shown here is derived from an EMBL/GenBank/DDBJ whole genome shotgun (WGS) entry which is preliminary data.</text>
</comment>
<evidence type="ECO:0000313" key="4">
    <source>
        <dbReference type="EMBL" id="OQE27645.1"/>
    </source>
</evidence>
<dbReference type="SUPFAM" id="SSF52402">
    <property type="entry name" value="Adenine nucleotide alpha hydrolases-like"/>
    <property type="match status" value="1"/>
</dbReference>
<evidence type="ECO:0000313" key="5">
    <source>
        <dbReference type="Proteomes" id="UP000191285"/>
    </source>
</evidence>
<comment type="function">
    <text evidence="3">Plays a central role in 2-thiolation of mcm(5)S(2)U at tRNA wobble positions of tRNA(Lys), tRNA(Glu) and tRNA(Gln). May act by forming a heterodimer with NCS6 that ligates sulfur from thiocarboxylated URM1 onto the uridine of tRNAs at wobble position. Prior mcm(5) tRNA modification by the elongator complex is required for 2-thiolation. May also be involved in protein urmylation.</text>
</comment>
<keyword evidence="2 3" id="KW-0819">tRNA processing</keyword>
<comment type="similarity">
    <text evidence="3">Belongs to the CTU2/NCS2 family.</text>
</comment>
<dbReference type="GO" id="GO:0016779">
    <property type="term" value="F:nucleotidyltransferase activity"/>
    <property type="evidence" value="ECO:0007669"/>
    <property type="project" value="UniProtKB-UniRule"/>
</dbReference>
<comment type="subcellular location">
    <subcellularLocation>
        <location evidence="3">Cytoplasm</location>
    </subcellularLocation>
</comment>
<organism evidence="4 5">
    <name type="scientific">Penicillium steckii</name>
    <dbReference type="NCBI Taxonomy" id="303698"/>
    <lineage>
        <taxon>Eukaryota</taxon>
        <taxon>Fungi</taxon>
        <taxon>Dikarya</taxon>
        <taxon>Ascomycota</taxon>
        <taxon>Pezizomycotina</taxon>
        <taxon>Eurotiomycetes</taxon>
        <taxon>Eurotiomycetidae</taxon>
        <taxon>Eurotiales</taxon>
        <taxon>Aspergillaceae</taxon>
        <taxon>Penicillium</taxon>
    </lineage>
</organism>
<dbReference type="GO" id="GO:0002143">
    <property type="term" value="P:tRNA wobble position uridine thiolation"/>
    <property type="evidence" value="ECO:0007669"/>
    <property type="project" value="TreeGrafter"/>
</dbReference>
<dbReference type="EMBL" id="MLKD01000004">
    <property type="protein sequence ID" value="OQE27645.1"/>
    <property type="molecule type" value="Genomic_DNA"/>
</dbReference>
<dbReference type="InterPro" id="IPR019407">
    <property type="entry name" value="CTU2"/>
</dbReference>
<dbReference type="GO" id="GO:0032447">
    <property type="term" value="P:protein urmylation"/>
    <property type="evidence" value="ECO:0007669"/>
    <property type="project" value="UniProtKB-UniRule"/>
</dbReference>
<dbReference type="STRING" id="303698.A0A1V6TMM3"/>
<evidence type="ECO:0000256" key="3">
    <source>
        <dbReference type="HAMAP-Rule" id="MF_03054"/>
    </source>
</evidence>
<dbReference type="Gene3D" id="3.40.50.620">
    <property type="entry name" value="HUPs"/>
    <property type="match status" value="1"/>
</dbReference>
<dbReference type="GO" id="GO:0000049">
    <property type="term" value="F:tRNA binding"/>
    <property type="evidence" value="ECO:0007669"/>
    <property type="project" value="InterPro"/>
</dbReference>
<evidence type="ECO:0000256" key="2">
    <source>
        <dbReference type="ARBA" id="ARBA00022694"/>
    </source>
</evidence>
<dbReference type="Pfam" id="PF10288">
    <property type="entry name" value="CTU2"/>
    <property type="match status" value="1"/>
</dbReference>
<dbReference type="PANTHER" id="PTHR20882">
    <property type="entry name" value="CYTOPLASMIC TRNA 2-THIOLATION PROTEIN 2"/>
    <property type="match status" value="1"/>
</dbReference>
<evidence type="ECO:0000256" key="1">
    <source>
        <dbReference type="ARBA" id="ARBA00022490"/>
    </source>
</evidence>
<dbReference type="HAMAP" id="MF_03054">
    <property type="entry name" value="CTU2"/>
    <property type="match status" value="1"/>
</dbReference>
<proteinExistence type="inferred from homology"/>
<dbReference type="AlphaFoldDB" id="A0A1V6TMM3"/>
<dbReference type="Proteomes" id="UP000191285">
    <property type="component" value="Unassembled WGS sequence"/>
</dbReference>
<dbReference type="GO" id="GO:0005829">
    <property type="term" value="C:cytosol"/>
    <property type="evidence" value="ECO:0007669"/>
    <property type="project" value="TreeGrafter"/>
</dbReference>
<reference evidence="5" key="1">
    <citation type="journal article" date="2017" name="Nat. Microbiol.">
        <title>Global analysis of biosynthetic gene clusters reveals vast potential of secondary metabolite production in Penicillium species.</title>
        <authorList>
            <person name="Nielsen J.C."/>
            <person name="Grijseels S."/>
            <person name="Prigent S."/>
            <person name="Ji B."/>
            <person name="Dainat J."/>
            <person name="Nielsen K.F."/>
            <person name="Frisvad J.C."/>
            <person name="Workman M."/>
            <person name="Nielsen J."/>
        </authorList>
    </citation>
    <scope>NUCLEOTIDE SEQUENCE [LARGE SCALE GENOMIC DNA]</scope>
    <source>
        <strain evidence="5">IBT 24891</strain>
    </source>
</reference>
<keyword evidence="5" id="KW-1185">Reference proteome</keyword>
<name>A0A1V6TMM3_9EURO</name>
<dbReference type="GO" id="GO:0016783">
    <property type="term" value="F:sulfurtransferase activity"/>
    <property type="evidence" value="ECO:0007669"/>
    <property type="project" value="TreeGrafter"/>
</dbReference>
<accession>A0A1V6TMM3</accession>
<protein>
    <recommendedName>
        <fullName evidence="3">Cytoplasmic tRNA 2-thiolation protein 2</fullName>
    </recommendedName>
</protein>
<dbReference type="OrthoDB" id="25129at2759"/>
<keyword evidence="1 3" id="KW-0963">Cytoplasm</keyword>